<comment type="subunit">
    <text evidence="3">Homodimer.</text>
</comment>
<evidence type="ECO:0000313" key="5">
    <source>
        <dbReference type="Proteomes" id="UP000824120"/>
    </source>
</evidence>
<comment type="similarity">
    <text evidence="3">Belongs to the eukaryotic PMM family.</text>
</comment>
<accession>A0A9J5Z2S3</accession>
<dbReference type="Pfam" id="PF03332">
    <property type="entry name" value="PMM"/>
    <property type="match status" value="2"/>
</dbReference>
<keyword evidence="3" id="KW-0413">Isomerase</keyword>
<gene>
    <name evidence="4" type="ORF">H5410_028462</name>
</gene>
<comment type="cofactor">
    <cofactor evidence="2">
        <name>Mg(2+)</name>
        <dbReference type="ChEBI" id="CHEBI:18420"/>
    </cofactor>
</comment>
<dbReference type="OrthoDB" id="10264771at2759"/>
<evidence type="ECO:0000256" key="2">
    <source>
        <dbReference type="PIRSR" id="PIRSR605002-3"/>
    </source>
</evidence>
<dbReference type="InterPro" id="IPR005002">
    <property type="entry name" value="PMM"/>
</dbReference>
<dbReference type="GO" id="GO:0046872">
    <property type="term" value="F:metal ion binding"/>
    <property type="evidence" value="ECO:0007669"/>
    <property type="project" value="UniProtKB-KW"/>
</dbReference>
<dbReference type="AlphaFoldDB" id="A0A9J5Z2S3"/>
<keyword evidence="5" id="KW-1185">Reference proteome</keyword>
<dbReference type="GO" id="GO:0006013">
    <property type="term" value="P:mannose metabolic process"/>
    <property type="evidence" value="ECO:0007669"/>
    <property type="project" value="TreeGrafter"/>
</dbReference>
<reference evidence="4 5" key="1">
    <citation type="submission" date="2020-09" db="EMBL/GenBank/DDBJ databases">
        <title>De no assembly of potato wild relative species, Solanum commersonii.</title>
        <authorList>
            <person name="Cho K."/>
        </authorList>
    </citation>
    <scope>NUCLEOTIDE SEQUENCE [LARGE SCALE GENOMIC DNA]</scope>
    <source>
        <strain evidence="4">LZ3.2</strain>
        <tissue evidence="4">Leaf</tissue>
    </source>
</reference>
<protein>
    <recommendedName>
        <fullName evidence="3">Phosphomannomutase</fullName>
        <ecNumber evidence="3">5.4.2.8</ecNumber>
    </recommendedName>
</protein>
<evidence type="ECO:0000256" key="3">
    <source>
        <dbReference type="RuleBase" id="RU361118"/>
    </source>
</evidence>
<dbReference type="PANTHER" id="PTHR10466">
    <property type="entry name" value="PHOSPHOMANNOMUTASE"/>
    <property type="match status" value="1"/>
</dbReference>
<evidence type="ECO:0000313" key="4">
    <source>
        <dbReference type="EMBL" id="KAG5606970.1"/>
    </source>
</evidence>
<dbReference type="GO" id="GO:0009298">
    <property type="term" value="P:GDP-mannose biosynthetic process"/>
    <property type="evidence" value="ECO:0007669"/>
    <property type="project" value="InterPro"/>
</dbReference>
<feature type="binding site" evidence="1">
    <location>
        <position position="25"/>
    </location>
    <ligand>
        <name>alpha-D-mannose 1-phosphate</name>
        <dbReference type="ChEBI" id="CHEBI:58409"/>
    </ligand>
</feature>
<keyword evidence="2" id="KW-0460">Magnesium</keyword>
<comment type="caution">
    <text evidence="4">The sequence shown here is derived from an EMBL/GenBank/DDBJ whole genome shotgun (WGS) entry which is preliminary data.</text>
</comment>
<keyword evidence="2" id="KW-0479">Metal-binding</keyword>
<dbReference type="PANTHER" id="PTHR10466:SF0">
    <property type="entry name" value="PHOSPHOMANNOMUTASE"/>
    <property type="match status" value="1"/>
</dbReference>
<feature type="binding site" evidence="2">
    <location>
        <position position="52"/>
    </location>
    <ligand>
        <name>Mg(2+)</name>
        <dbReference type="ChEBI" id="CHEBI:18420"/>
        <label>1</label>
    </ligand>
</feature>
<proteinExistence type="inferred from homology"/>
<feature type="binding site" evidence="1">
    <location>
        <position position="23"/>
    </location>
    <ligand>
        <name>alpha-D-mannose 1-phosphate</name>
        <dbReference type="ChEBI" id="CHEBI:58409"/>
    </ligand>
</feature>
<dbReference type="GO" id="GO:0005829">
    <property type="term" value="C:cytosol"/>
    <property type="evidence" value="ECO:0007669"/>
    <property type="project" value="TreeGrafter"/>
</dbReference>
<dbReference type="GO" id="GO:0006487">
    <property type="term" value="P:protein N-linked glycosylation"/>
    <property type="evidence" value="ECO:0007669"/>
    <property type="project" value="TreeGrafter"/>
</dbReference>
<dbReference type="InterPro" id="IPR023214">
    <property type="entry name" value="HAD_sf"/>
</dbReference>
<comment type="pathway">
    <text evidence="3">Nucleotide-sugar biosynthesis; GDP-alpha-D-mannose biosynthesis; alpha-D-mannose 1-phosphate from D-fructose 6-phosphate: step 2/2.</text>
</comment>
<organism evidence="4 5">
    <name type="scientific">Solanum commersonii</name>
    <name type="common">Commerson's wild potato</name>
    <name type="synonym">Commerson's nightshade</name>
    <dbReference type="NCBI Taxonomy" id="4109"/>
    <lineage>
        <taxon>Eukaryota</taxon>
        <taxon>Viridiplantae</taxon>
        <taxon>Streptophyta</taxon>
        <taxon>Embryophyta</taxon>
        <taxon>Tracheophyta</taxon>
        <taxon>Spermatophyta</taxon>
        <taxon>Magnoliopsida</taxon>
        <taxon>eudicotyledons</taxon>
        <taxon>Gunneridae</taxon>
        <taxon>Pentapetalae</taxon>
        <taxon>asterids</taxon>
        <taxon>lamiids</taxon>
        <taxon>Solanales</taxon>
        <taxon>Solanaceae</taxon>
        <taxon>Solanoideae</taxon>
        <taxon>Solaneae</taxon>
        <taxon>Solanum</taxon>
    </lineage>
</organism>
<dbReference type="Gene3D" id="3.40.50.1000">
    <property type="entry name" value="HAD superfamily/HAD-like"/>
    <property type="match status" value="1"/>
</dbReference>
<dbReference type="GO" id="GO:0004615">
    <property type="term" value="F:phosphomannomutase activity"/>
    <property type="evidence" value="ECO:0007669"/>
    <property type="project" value="UniProtKB-EC"/>
</dbReference>
<sequence>MVSVLREKFAHFNLTFSIRGQISFDLSFHDIRVVLFIEQGGNDHEIYESERTVGHTVISPEETLKQCSVQFLGKDNGSS</sequence>
<comment type="subcellular location">
    <subcellularLocation>
        <location evidence="3">Cytoplasm</location>
    </subcellularLocation>
</comment>
<evidence type="ECO:0000256" key="1">
    <source>
        <dbReference type="PIRSR" id="PIRSR605002-2"/>
    </source>
</evidence>
<feature type="binding site" evidence="2">
    <location>
        <position position="47"/>
    </location>
    <ligand>
        <name>Mg(2+)</name>
        <dbReference type="ChEBI" id="CHEBI:18420"/>
        <label>1</label>
    </ligand>
</feature>
<comment type="function">
    <text evidence="3">Catalyzes the interconversion of mannose-6-phosphate to mannose-1-phosphate, the precursor for the synthesis of GDP-mannose. GDP-mannose is an essential sugar nucleotide for the synthesis of D-mannose-containing cell wall polysaccharides (galactomannans and glucomannans), glycolipids, glycoproteins and the antioxidant L-ascorbate.</text>
</comment>
<keyword evidence="3" id="KW-0963">Cytoplasm</keyword>
<dbReference type="EC" id="5.4.2.8" evidence="3"/>
<dbReference type="EMBL" id="JACXVP010000005">
    <property type="protein sequence ID" value="KAG5606970.1"/>
    <property type="molecule type" value="Genomic_DNA"/>
</dbReference>
<name>A0A9J5Z2S3_SOLCO</name>
<dbReference type="Proteomes" id="UP000824120">
    <property type="component" value="Chromosome 5"/>
</dbReference>
<comment type="catalytic activity">
    <reaction evidence="3">
        <text>alpha-D-mannose 1-phosphate = D-mannose 6-phosphate</text>
        <dbReference type="Rhea" id="RHEA:11140"/>
        <dbReference type="ChEBI" id="CHEBI:58409"/>
        <dbReference type="ChEBI" id="CHEBI:58735"/>
        <dbReference type="EC" id="5.4.2.8"/>
    </reaction>
</comment>